<evidence type="ECO:0000313" key="2">
    <source>
        <dbReference type="Proteomes" id="UP001150879"/>
    </source>
</evidence>
<gene>
    <name evidence="1" type="ORF">N7472_009361</name>
</gene>
<keyword evidence="2" id="KW-1185">Reference proteome</keyword>
<dbReference type="AlphaFoldDB" id="A0A9W9IW05"/>
<reference evidence="1" key="1">
    <citation type="submission" date="2022-11" db="EMBL/GenBank/DDBJ databases">
        <authorList>
            <person name="Petersen C."/>
        </authorList>
    </citation>
    <scope>NUCLEOTIDE SEQUENCE</scope>
    <source>
        <strain evidence="1">IBT 16849</strain>
    </source>
</reference>
<name>A0A9W9IW05_9EURO</name>
<sequence>MFEITVSDSPLTGIHMARMAITVYSVYYSIDESPLYVSDHPSNTREYYADLLADLGIRAG</sequence>
<protein>
    <submittedName>
        <fullName evidence="1">Uncharacterized protein</fullName>
    </submittedName>
</protein>
<accession>A0A9W9IW05</accession>
<reference evidence="1" key="2">
    <citation type="journal article" date="2023" name="IMA Fungus">
        <title>Comparative genomic study of the Penicillium genus elucidates a diverse pangenome and 15 lateral gene transfer events.</title>
        <authorList>
            <person name="Petersen C."/>
            <person name="Sorensen T."/>
            <person name="Nielsen M.R."/>
            <person name="Sondergaard T.E."/>
            <person name="Sorensen J.L."/>
            <person name="Fitzpatrick D.A."/>
            <person name="Frisvad J.C."/>
            <person name="Nielsen K.L."/>
        </authorList>
    </citation>
    <scope>NUCLEOTIDE SEQUENCE</scope>
    <source>
        <strain evidence="1">IBT 16849</strain>
    </source>
</reference>
<dbReference type="Proteomes" id="UP001150879">
    <property type="component" value="Unassembled WGS sequence"/>
</dbReference>
<comment type="caution">
    <text evidence="1">The sequence shown here is derived from an EMBL/GenBank/DDBJ whole genome shotgun (WGS) entry which is preliminary data.</text>
</comment>
<organism evidence="1 2">
    <name type="scientific">Penicillium cf. griseofulvum</name>
    <dbReference type="NCBI Taxonomy" id="2972120"/>
    <lineage>
        <taxon>Eukaryota</taxon>
        <taxon>Fungi</taxon>
        <taxon>Dikarya</taxon>
        <taxon>Ascomycota</taxon>
        <taxon>Pezizomycotina</taxon>
        <taxon>Eurotiomycetes</taxon>
        <taxon>Eurotiomycetidae</taxon>
        <taxon>Eurotiales</taxon>
        <taxon>Aspergillaceae</taxon>
        <taxon>Penicillium</taxon>
    </lineage>
</organism>
<proteinExistence type="predicted"/>
<dbReference type="EMBL" id="JAPQKP010000006">
    <property type="protein sequence ID" value="KAJ5184521.1"/>
    <property type="molecule type" value="Genomic_DNA"/>
</dbReference>
<evidence type="ECO:0000313" key="1">
    <source>
        <dbReference type="EMBL" id="KAJ5184521.1"/>
    </source>
</evidence>